<sequence>MRLRLIPYHYLLLILFCISPTFCLSQQSVFVGRHRALSVKGTALTDSHGDTVVLKGVSLGWHNWWPRFYNEKTIDWLVDDFQVNVVRAAVGVGVKGGYHDDPEQAFRCLYNVVDAAIKNDVYVIVDWHSHGIYTDDAKEFFTKVATRYHGYSNIIYEIFNEPVDQPWTEIKAYSEEVISAIRSIDKNNLILVGTPHWDQDVDIAADDPIIGYDNIMYTLHFYAATHKQELRKKADYALSKGLPLFVSECAGMEASGDGKVDIREWQRWQDWMSARKISWAVWSIADKNESCSMIVSPASPASDWLESDLKEWGRITRTTLRNK</sequence>
<dbReference type="PANTHER" id="PTHR34142">
    <property type="entry name" value="ENDO-BETA-1,4-GLUCANASE A"/>
    <property type="match status" value="1"/>
</dbReference>
<name>A0A1M5F955_9BACT</name>
<dbReference type="Gene3D" id="3.20.20.80">
    <property type="entry name" value="Glycosidases"/>
    <property type="match status" value="1"/>
</dbReference>
<evidence type="ECO:0000313" key="5">
    <source>
        <dbReference type="EMBL" id="SHF87928.1"/>
    </source>
</evidence>
<dbReference type="InterPro" id="IPR017853">
    <property type="entry name" value="GH"/>
</dbReference>
<dbReference type="GO" id="GO:0004553">
    <property type="term" value="F:hydrolase activity, hydrolyzing O-glycosyl compounds"/>
    <property type="evidence" value="ECO:0007669"/>
    <property type="project" value="InterPro"/>
</dbReference>
<dbReference type="InterPro" id="IPR001547">
    <property type="entry name" value="Glyco_hydro_5"/>
</dbReference>
<gene>
    <name evidence="5" type="ORF">SAMN05444362_11191</name>
</gene>
<dbReference type="GO" id="GO:0000272">
    <property type="term" value="P:polysaccharide catabolic process"/>
    <property type="evidence" value="ECO:0007669"/>
    <property type="project" value="InterPro"/>
</dbReference>
<proteinExistence type="inferred from homology"/>
<keyword evidence="2 3" id="KW-0326">Glycosidase</keyword>
<evidence type="ECO:0000256" key="1">
    <source>
        <dbReference type="ARBA" id="ARBA00022801"/>
    </source>
</evidence>
<comment type="similarity">
    <text evidence="3">Belongs to the glycosyl hydrolase 5 (cellulase A) family.</text>
</comment>
<dbReference type="Pfam" id="PF00150">
    <property type="entry name" value="Cellulase"/>
    <property type="match status" value="1"/>
</dbReference>
<evidence type="ECO:0000259" key="4">
    <source>
        <dbReference type="Pfam" id="PF00150"/>
    </source>
</evidence>
<dbReference type="RefSeq" id="WP_082141895.1">
    <property type="nucleotide sequence ID" value="NZ_BBXL01000006.1"/>
</dbReference>
<keyword evidence="6" id="KW-1185">Reference proteome</keyword>
<evidence type="ECO:0000256" key="2">
    <source>
        <dbReference type="ARBA" id="ARBA00023295"/>
    </source>
</evidence>
<dbReference type="EMBL" id="FQUC01000011">
    <property type="protein sequence ID" value="SHF87928.1"/>
    <property type="molecule type" value="Genomic_DNA"/>
</dbReference>
<accession>A0A1M5F955</accession>
<dbReference type="InterPro" id="IPR018087">
    <property type="entry name" value="Glyco_hydro_5_CS"/>
</dbReference>
<keyword evidence="1 3" id="KW-0378">Hydrolase</keyword>
<dbReference type="PANTHER" id="PTHR34142:SF1">
    <property type="entry name" value="GLYCOSIDE HYDROLASE FAMILY 5 DOMAIN-CONTAINING PROTEIN"/>
    <property type="match status" value="1"/>
</dbReference>
<dbReference type="OrthoDB" id="154460at2"/>
<dbReference type="STRING" id="1346286.SAMN05444362_11191"/>
<dbReference type="Proteomes" id="UP000184480">
    <property type="component" value="Unassembled WGS sequence"/>
</dbReference>
<reference evidence="6" key="1">
    <citation type="submission" date="2016-11" db="EMBL/GenBank/DDBJ databases">
        <authorList>
            <person name="Varghese N."/>
            <person name="Submissions S."/>
        </authorList>
    </citation>
    <scope>NUCLEOTIDE SEQUENCE [LARGE SCALE GENOMIC DNA]</scope>
    <source>
        <strain evidence="6">DSM 27370</strain>
    </source>
</reference>
<dbReference type="PROSITE" id="PS00659">
    <property type="entry name" value="GLYCOSYL_HYDROL_F5"/>
    <property type="match status" value="1"/>
</dbReference>
<protein>
    <submittedName>
        <fullName evidence="5">Endoglucanase</fullName>
    </submittedName>
</protein>
<evidence type="ECO:0000256" key="3">
    <source>
        <dbReference type="RuleBase" id="RU361153"/>
    </source>
</evidence>
<organism evidence="5 6">
    <name type="scientific">Dysgonomonas macrotermitis</name>
    <dbReference type="NCBI Taxonomy" id="1346286"/>
    <lineage>
        <taxon>Bacteria</taxon>
        <taxon>Pseudomonadati</taxon>
        <taxon>Bacteroidota</taxon>
        <taxon>Bacteroidia</taxon>
        <taxon>Bacteroidales</taxon>
        <taxon>Dysgonomonadaceae</taxon>
        <taxon>Dysgonomonas</taxon>
    </lineage>
</organism>
<feature type="domain" description="Glycoside hydrolase family 5" evidence="4">
    <location>
        <begin position="46"/>
        <end position="287"/>
    </location>
</feature>
<dbReference type="SUPFAM" id="SSF51445">
    <property type="entry name" value="(Trans)glycosidases"/>
    <property type="match status" value="1"/>
</dbReference>
<dbReference type="AlphaFoldDB" id="A0A1M5F955"/>
<evidence type="ECO:0000313" key="6">
    <source>
        <dbReference type="Proteomes" id="UP000184480"/>
    </source>
</evidence>